<gene>
    <name evidence="2" type="ORF">FJY75_12865</name>
</gene>
<organism evidence="2 3">
    <name type="scientific">Eiseniibacteriota bacterium</name>
    <dbReference type="NCBI Taxonomy" id="2212470"/>
    <lineage>
        <taxon>Bacteria</taxon>
        <taxon>Candidatus Eiseniibacteriota</taxon>
    </lineage>
</organism>
<sequence length="191" mass="21407">MDGLWPAREVSPGEPRRRSPLENAPGYQPPGDPEAESVITGRRRVGPIDIPFSGGARTATNLAKIVLDALALEEAETLQLIRLTFPEFRDICWPEFPQSRPATNIEAEDAWGFLNRSSVTGISRGLSDWGGRAYEFIGLDIGEGFSRYAHFNLYKGVRIRARDEAGRIVEIPIARTFIERDGVWKIYGYKE</sequence>
<comment type="caution">
    <text evidence="2">The sequence shown here is derived from an EMBL/GenBank/DDBJ whole genome shotgun (WGS) entry which is preliminary data.</text>
</comment>
<reference evidence="2" key="1">
    <citation type="submission" date="2019-03" db="EMBL/GenBank/DDBJ databases">
        <title>Lake Tanganyika Metagenome-Assembled Genomes (MAGs).</title>
        <authorList>
            <person name="Tran P."/>
        </authorList>
    </citation>
    <scope>NUCLEOTIDE SEQUENCE</scope>
    <source>
        <strain evidence="2">M_DeepCast_400m_m2_100</strain>
    </source>
</reference>
<evidence type="ECO:0000313" key="3">
    <source>
        <dbReference type="Proteomes" id="UP000748308"/>
    </source>
</evidence>
<dbReference type="Proteomes" id="UP000748308">
    <property type="component" value="Unassembled WGS sequence"/>
</dbReference>
<evidence type="ECO:0000313" key="2">
    <source>
        <dbReference type="EMBL" id="MBM3318735.1"/>
    </source>
</evidence>
<dbReference type="EMBL" id="VGIY01000466">
    <property type="protein sequence ID" value="MBM3318735.1"/>
    <property type="molecule type" value="Genomic_DNA"/>
</dbReference>
<proteinExistence type="predicted"/>
<evidence type="ECO:0000256" key="1">
    <source>
        <dbReference type="SAM" id="MobiDB-lite"/>
    </source>
</evidence>
<feature type="region of interest" description="Disordered" evidence="1">
    <location>
        <begin position="1"/>
        <end position="36"/>
    </location>
</feature>
<name>A0A938BRW3_UNCEI</name>
<dbReference type="AlphaFoldDB" id="A0A938BRW3"/>
<protein>
    <submittedName>
        <fullName evidence="2">Uncharacterized protein</fullName>
    </submittedName>
</protein>
<accession>A0A938BRW3</accession>